<dbReference type="AlphaFoldDB" id="A0AAV8ZGM3"/>
<evidence type="ECO:0000256" key="4">
    <source>
        <dbReference type="ARBA" id="ARBA00008779"/>
    </source>
</evidence>
<dbReference type="Pfam" id="PF12548">
    <property type="entry name" value="DUF3740"/>
    <property type="match status" value="1"/>
</dbReference>
<feature type="domain" description="Extracellular sulfatase C-terminal" evidence="11">
    <location>
        <begin position="339"/>
        <end position="479"/>
    </location>
</feature>
<feature type="coiled-coil region" evidence="8">
    <location>
        <begin position="640"/>
        <end position="671"/>
    </location>
</feature>
<evidence type="ECO:0000256" key="7">
    <source>
        <dbReference type="ARBA" id="ARBA00023034"/>
    </source>
</evidence>
<comment type="cofactor">
    <cofactor evidence="1">
        <name>Ca(2+)</name>
        <dbReference type="ChEBI" id="CHEBI:29108"/>
    </cofactor>
</comment>
<dbReference type="Pfam" id="PF00884">
    <property type="entry name" value="Sulfatase"/>
    <property type="match status" value="1"/>
</dbReference>
<protein>
    <submittedName>
        <fullName evidence="12">Uncharacterized protein</fullName>
    </submittedName>
</protein>
<comment type="caution">
    <text evidence="12">The sequence shown here is derived from an EMBL/GenBank/DDBJ whole genome shotgun (WGS) entry which is preliminary data.</text>
</comment>
<feature type="region of interest" description="Disordered" evidence="9">
    <location>
        <begin position="508"/>
        <end position="542"/>
    </location>
</feature>
<dbReference type="GO" id="GO:0009986">
    <property type="term" value="C:cell surface"/>
    <property type="evidence" value="ECO:0007669"/>
    <property type="project" value="UniProtKB-SubCell"/>
</dbReference>
<feature type="region of interest" description="Disordered" evidence="9">
    <location>
        <begin position="228"/>
        <end position="254"/>
    </location>
</feature>
<evidence type="ECO:0000256" key="1">
    <source>
        <dbReference type="ARBA" id="ARBA00001913"/>
    </source>
</evidence>
<feature type="domain" description="Sulfatase N-terminal" evidence="10">
    <location>
        <begin position="28"/>
        <end position="129"/>
    </location>
</feature>
<keyword evidence="13" id="KW-1185">Reference proteome</keyword>
<dbReference type="InterPro" id="IPR017850">
    <property type="entry name" value="Alkaline_phosphatase_core_sf"/>
</dbReference>
<reference evidence="12" key="1">
    <citation type="journal article" date="2023" name="Insect Mol. Biol.">
        <title>Genome sequencing provides insights into the evolution of gene families encoding plant cell wall-degrading enzymes in longhorned beetles.</title>
        <authorList>
            <person name="Shin N.R."/>
            <person name="Okamura Y."/>
            <person name="Kirsch R."/>
            <person name="Pauchet Y."/>
        </authorList>
    </citation>
    <scope>NUCLEOTIDE SEQUENCE</scope>
    <source>
        <strain evidence="12">RBIC_L_NR</strain>
    </source>
</reference>
<keyword evidence="7" id="KW-0333">Golgi apparatus</keyword>
<evidence type="ECO:0000256" key="2">
    <source>
        <dbReference type="ARBA" id="ARBA00004241"/>
    </source>
</evidence>
<dbReference type="InterPro" id="IPR000917">
    <property type="entry name" value="Sulfatase_N"/>
</dbReference>
<evidence type="ECO:0000256" key="3">
    <source>
        <dbReference type="ARBA" id="ARBA00004348"/>
    </source>
</evidence>
<comment type="similarity">
    <text evidence="4">Belongs to the sulfatase family.</text>
</comment>
<dbReference type="GO" id="GO:0008449">
    <property type="term" value="F:N-acetylglucosamine-6-sulfatase activity"/>
    <property type="evidence" value="ECO:0007669"/>
    <property type="project" value="TreeGrafter"/>
</dbReference>
<organism evidence="12 13">
    <name type="scientific">Rhamnusium bicolor</name>
    <dbReference type="NCBI Taxonomy" id="1586634"/>
    <lineage>
        <taxon>Eukaryota</taxon>
        <taxon>Metazoa</taxon>
        <taxon>Ecdysozoa</taxon>
        <taxon>Arthropoda</taxon>
        <taxon>Hexapoda</taxon>
        <taxon>Insecta</taxon>
        <taxon>Pterygota</taxon>
        <taxon>Neoptera</taxon>
        <taxon>Endopterygota</taxon>
        <taxon>Coleoptera</taxon>
        <taxon>Polyphaga</taxon>
        <taxon>Cucujiformia</taxon>
        <taxon>Chrysomeloidea</taxon>
        <taxon>Cerambycidae</taxon>
        <taxon>Lepturinae</taxon>
        <taxon>Rhagiini</taxon>
        <taxon>Rhamnusium</taxon>
    </lineage>
</organism>
<evidence type="ECO:0000256" key="9">
    <source>
        <dbReference type="SAM" id="MobiDB-lite"/>
    </source>
</evidence>
<evidence type="ECO:0000256" key="5">
    <source>
        <dbReference type="ARBA" id="ARBA00022723"/>
    </source>
</evidence>
<keyword evidence="6" id="KW-0106">Calcium</keyword>
<evidence type="ECO:0000256" key="8">
    <source>
        <dbReference type="SAM" id="Coils"/>
    </source>
</evidence>
<dbReference type="EMBL" id="JANEYF010001499">
    <property type="protein sequence ID" value="KAJ8963758.1"/>
    <property type="molecule type" value="Genomic_DNA"/>
</dbReference>
<dbReference type="PANTHER" id="PTHR43108">
    <property type="entry name" value="N-ACETYLGLUCOSAMINE-6-SULFATASE FAMILY MEMBER"/>
    <property type="match status" value="1"/>
</dbReference>
<accession>A0AAV8ZGM3</accession>
<dbReference type="InterPro" id="IPR024609">
    <property type="entry name" value="Extracellular_sulfatase_C"/>
</dbReference>
<keyword evidence="5" id="KW-0479">Metal-binding</keyword>
<sequence length="803" mass="92884">TPSYDHAPNPDKQWILKVTKNMEPIHRQFTDLLMTKRLQTLQSVDAAVQRVVEELEELGELDNTYIVYTSDHGYHLGQFGLIKGKSFPFEFDVRVPFLVRGPGVEPGTVVNDIVLNIDLAPTFLDMAGVEPPPHMDGRSVLPLFLNSKRKKLKWPDTFLIESSGRRETPHLDAKIARLNKYTAAANPRNLTTEKPSSTTNNYFQPSYDTTIISATRTTTPPLPRIYDSGEDISLDTVESDNEDDVDEDVDEEEDDIEEEIDLEEKTNIDNVGLAATNTDIANGEGDMQLDNRLLPVLPLTSKLERLAMECMQDNMKLPCKPRQKWYCENDEGRWRRHKCKSRESRFGRIKRDTQLDEILFEKLGEEKLYNLSKRERRDTLSHVENAMEDVQDQLHGLRVENETFTDDIDIKTNLETNTIADNTLGCIIEKGKVNCSTVIYQDKKTWRRSRHRIENEIQELKQKLDTLKEIRRHLKHTRPLNEDNLNGTLSEFNELNFQHNILPIDVMSNENIPRPMSVDQNPKINKKKRKRPPDLEDGQRPIKRPKVVDIVIPVNITGVETTTKVNESPLMTDVTTVTPPIFTNHHRHGHRKQHVTTEIHSSITTAAPNGMQSRHKKITEIQKPNFCHCEIKDPHIPDEREAAREEKRRLKEERLRRKIRKQRKKDQLEKEYPFELQNRVDTLKPEEQSYLHDLLKHLVACKGKSCTVGHHNAQHIMSRTRANVLPIHTITARTLPLVQEYPYRIDYSQANNNKIVPPELGEEGRHGGQPHLVRVDMRGRDRNNSMITKGALKRVGIRRRRKT</sequence>
<dbReference type="Gene3D" id="3.40.720.10">
    <property type="entry name" value="Alkaline Phosphatase, subunit A"/>
    <property type="match status" value="1"/>
</dbReference>
<evidence type="ECO:0000259" key="10">
    <source>
        <dbReference type="Pfam" id="PF00884"/>
    </source>
</evidence>
<evidence type="ECO:0000313" key="12">
    <source>
        <dbReference type="EMBL" id="KAJ8963758.1"/>
    </source>
</evidence>
<evidence type="ECO:0000259" key="11">
    <source>
        <dbReference type="Pfam" id="PF12548"/>
    </source>
</evidence>
<evidence type="ECO:0000313" key="13">
    <source>
        <dbReference type="Proteomes" id="UP001162156"/>
    </source>
</evidence>
<dbReference type="PANTHER" id="PTHR43108:SF16">
    <property type="entry name" value="EXTRACELLULAR SULFATASE SULF-1 HOMOLOG"/>
    <property type="match status" value="1"/>
</dbReference>
<feature type="non-terminal residue" evidence="12">
    <location>
        <position position="1"/>
    </location>
</feature>
<feature type="coiled-coil region" evidence="8">
    <location>
        <begin position="443"/>
        <end position="477"/>
    </location>
</feature>
<dbReference type="Proteomes" id="UP001162156">
    <property type="component" value="Unassembled WGS sequence"/>
</dbReference>
<dbReference type="SUPFAM" id="SSF53649">
    <property type="entry name" value="Alkaline phosphatase-like"/>
    <property type="match status" value="1"/>
</dbReference>
<dbReference type="GO" id="GO:0005795">
    <property type="term" value="C:Golgi stack"/>
    <property type="evidence" value="ECO:0007669"/>
    <property type="project" value="UniProtKB-SubCell"/>
</dbReference>
<proteinExistence type="inferred from homology"/>
<dbReference type="GO" id="GO:0005539">
    <property type="term" value="F:glycosaminoglycan binding"/>
    <property type="evidence" value="ECO:0007669"/>
    <property type="project" value="TreeGrafter"/>
</dbReference>
<dbReference type="GO" id="GO:0046872">
    <property type="term" value="F:metal ion binding"/>
    <property type="evidence" value="ECO:0007669"/>
    <property type="project" value="UniProtKB-KW"/>
</dbReference>
<name>A0AAV8ZGM3_9CUCU</name>
<comment type="subcellular location">
    <subcellularLocation>
        <location evidence="2">Cell surface</location>
    </subcellularLocation>
    <subcellularLocation>
        <location evidence="3">Golgi apparatus</location>
        <location evidence="3">Golgi stack</location>
    </subcellularLocation>
</comment>
<evidence type="ECO:0000256" key="6">
    <source>
        <dbReference type="ARBA" id="ARBA00022837"/>
    </source>
</evidence>
<gene>
    <name evidence="12" type="ORF">NQ314_005400</name>
</gene>
<keyword evidence="8" id="KW-0175">Coiled coil</keyword>